<name>A0A2H0NBD4_9BACT</name>
<feature type="domain" description="Histidine kinase" evidence="9">
    <location>
        <begin position="210"/>
        <end position="429"/>
    </location>
</feature>
<dbReference type="SUPFAM" id="SSF55874">
    <property type="entry name" value="ATPase domain of HSP90 chaperone/DNA topoisomerase II/histidine kinase"/>
    <property type="match status" value="1"/>
</dbReference>
<dbReference type="Gene3D" id="1.10.287.130">
    <property type="match status" value="1"/>
</dbReference>
<dbReference type="InterPro" id="IPR003594">
    <property type="entry name" value="HATPase_dom"/>
</dbReference>
<comment type="catalytic activity">
    <reaction evidence="1">
        <text>ATP + protein L-histidine = ADP + protein N-phospho-L-histidine.</text>
        <dbReference type="EC" id="2.7.13.3"/>
    </reaction>
</comment>
<dbReference type="GO" id="GO:0000155">
    <property type="term" value="F:phosphorelay sensor kinase activity"/>
    <property type="evidence" value="ECO:0007669"/>
    <property type="project" value="InterPro"/>
</dbReference>
<dbReference type="SUPFAM" id="SSF55785">
    <property type="entry name" value="PYP-like sensor domain (PAS domain)"/>
    <property type="match status" value="1"/>
</dbReference>
<keyword evidence="8" id="KW-0812">Transmembrane</keyword>
<dbReference type="InterPro" id="IPR035965">
    <property type="entry name" value="PAS-like_dom_sf"/>
</dbReference>
<gene>
    <name evidence="11" type="ORF">COV54_03070</name>
</gene>
<keyword evidence="4" id="KW-0808">Transferase</keyword>
<evidence type="ECO:0000256" key="6">
    <source>
        <dbReference type="ARBA" id="ARBA00023012"/>
    </source>
</evidence>
<dbReference type="Gene3D" id="3.30.565.10">
    <property type="entry name" value="Histidine kinase-like ATPase, C-terminal domain"/>
    <property type="match status" value="1"/>
</dbReference>
<dbReference type="PANTHER" id="PTHR45453:SF1">
    <property type="entry name" value="PHOSPHATE REGULON SENSOR PROTEIN PHOR"/>
    <property type="match status" value="1"/>
</dbReference>
<dbReference type="Proteomes" id="UP000228867">
    <property type="component" value="Unassembled WGS sequence"/>
</dbReference>
<evidence type="ECO:0000256" key="8">
    <source>
        <dbReference type="SAM" id="Phobius"/>
    </source>
</evidence>
<evidence type="ECO:0000256" key="3">
    <source>
        <dbReference type="ARBA" id="ARBA00022553"/>
    </source>
</evidence>
<dbReference type="AlphaFoldDB" id="A0A2H0NBD4"/>
<dbReference type="PANTHER" id="PTHR45453">
    <property type="entry name" value="PHOSPHATE REGULON SENSOR PROTEIN PHOR"/>
    <property type="match status" value="1"/>
</dbReference>
<dbReference type="CDD" id="cd00130">
    <property type="entry name" value="PAS"/>
    <property type="match status" value="1"/>
</dbReference>
<dbReference type="SMART" id="SM00091">
    <property type="entry name" value="PAS"/>
    <property type="match status" value="1"/>
</dbReference>
<evidence type="ECO:0000256" key="7">
    <source>
        <dbReference type="ARBA" id="ARBA00023136"/>
    </source>
</evidence>
<dbReference type="InterPro" id="IPR005467">
    <property type="entry name" value="His_kinase_dom"/>
</dbReference>
<dbReference type="NCBIfam" id="TIGR00229">
    <property type="entry name" value="sensory_box"/>
    <property type="match status" value="1"/>
</dbReference>
<dbReference type="InterPro" id="IPR004358">
    <property type="entry name" value="Sig_transdc_His_kin-like_C"/>
</dbReference>
<dbReference type="Pfam" id="PF02518">
    <property type="entry name" value="HATPase_c"/>
    <property type="match status" value="1"/>
</dbReference>
<dbReference type="Gene3D" id="3.30.450.20">
    <property type="entry name" value="PAS domain"/>
    <property type="match status" value="1"/>
</dbReference>
<dbReference type="SUPFAM" id="SSF47384">
    <property type="entry name" value="Homodimeric domain of signal transducing histidine kinase"/>
    <property type="match status" value="1"/>
</dbReference>
<keyword evidence="8" id="KW-1133">Transmembrane helix</keyword>
<dbReference type="InterPro" id="IPR036890">
    <property type="entry name" value="HATPase_C_sf"/>
</dbReference>
<dbReference type="InterPro" id="IPR000014">
    <property type="entry name" value="PAS"/>
</dbReference>
<evidence type="ECO:0000256" key="4">
    <source>
        <dbReference type="ARBA" id="ARBA00022679"/>
    </source>
</evidence>
<dbReference type="GO" id="GO:0006355">
    <property type="term" value="P:regulation of DNA-templated transcription"/>
    <property type="evidence" value="ECO:0007669"/>
    <property type="project" value="InterPro"/>
</dbReference>
<dbReference type="CDD" id="cd00082">
    <property type="entry name" value="HisKA"/>
    <property type="match status" value="1"/>
</dbReference>
<proteinExistence type="predicted"/>
<comment type="caution">
    <text evidence="11">The sequence shown here is derived from an EMBL/GenBank/DDBJ whole genome shotgun (WGS) entry which is preliminary data.</text>
</comment>
<keyword evidence="7 8" id="KW-0472">Membrane</keyword>
<dbReference type="EC" id="2.7.13.3" evidence="2"/>
<keyword evidence="6" id="KW-0902">Two-component regulatory system</keyword>
<dbReference type="InterPro" id="IPR013767">
    <property type="entry name" value="PAS_fold"/>
</dbReference>
<evidence type="ECO:0000313" key="11">
    <source>
        <dbReference type="EMBL" id="PIR06209.1"/>
    </source>
</evidence>
<protein>
    <recommendedName>
        <fullName evidence="2">histidine kinase</fullName>
        <ecNumber evidence="2">2.7.13.3</ecNumber>
    </recommendedName>
</protein>
<dbReference type="GO" id="GO:0004721">
    <property type="term" value="F:phosphoprotein phosphatase activity"/>
    <property type="evidence" value="ECO:0007669"/>
    <property type="project" value="TreeGrafter"/>
</dbReference>
<sequence>MSLLKRKNNPFGREPSIVFLILFIVLIAVLLIIDIFYLPPIIIGISLPILMVLTLMTIFNSFKGVQSKPEKELSGQVLQTIIQNFQDGIVIYDPDFYLKTFNPAAEKIFQLTAEEMLGKKIEPSLAKNNRFRILAQTIFPSLAPSLRQISETDSWPQVVILNFENPLLELKTTLSRILDKNGRALNFIKVIHDQTREKAALRSKSEFVSVAAHQLRTPLTAINWTFENLIKDVSDKPDLKESVQKGFQASTRALKIVNDLLNVAQMEEGRFGYQFEEVDLINFIQIILGEALPLAKERGLNVYFEKPTLPIKVKIDQQKLGMALANIIDNAIKYNTENGRLTITIEKIRDQPFVKVNVEDTGFGIAPEELKNIFQKFFRGSNIISVNPNGSGLGLYITKNIIDQHGGQIGIESILGRGTTVYFTLPLDYSLIPSREITQKES</sequence>
<dbReference type="GO" id="GO:0005886">
    <property type="term" value="C:plasma membrane"/>
    <property type="evidence" value="ECO:0007669"/>
    <property type="project" value="TreeGrafter"/>
</dbReference>
<evidence type="ECO:0000259" key="9">
    <source>
        <dbReference type="PROSITE" id="PS50109"/>
    </source>
</evidence>
<evidence type="ECO:0000313" key="12">
    <source>
        <dbReference type="Proteomes" id="UP000228867"/>
    </source>
</evidence>
<accession>A0A2H0NBD4</accession>
<dbReference type="CDD" id="cd00075">
    <property type="entry name" value="HATPase"/>
    <property type="match status" value="1"/>
</dbReference>
<dbReference type="SMART" id="SM00388">
    <property type="entry name" value="HisKA"/>
    <property type="match status" value="1"/>
</dbReference>
<evidence type="ECO:0000259" key="10">
    <source>
        <dbReference type="PROSITE" id="PS50112"/>
    </source>
</evidence>
<dbReference type="InterPro" id="IPR003661">
    <property type="entry name" value="HisK_dim/P_dom"/>
</dbReference>
<evidence type="ECO:0000256" key="2">
    <source>
        <dbReference type="ARBA" id="ARBA00012438"/>
    </source>
</evidence>
<dbReference type="Pfam" id="PF00989">
    <property type="entry name" value="PAS"/>
    <property type="match status" value="1"/>
</dbReference>
<feature type="transmembrane region" description="Helical" evidence="8">
    <location>
        <begin position="41"/>
        <end position="62"/>
    </location>
</feature>
<evidence type="ECO:0000256" key="5">
    <source>
        <dbReference type="ARBA" id="ARBA00022777"/>
    </source>
</evidence>
<dbReference type="InterPro" id="IPR036097">
    <property type="entry name" value="HisK_dim/P_sf"/>
</dbReference>
<feature type="transmembrane region" description="Helical" evidence="8">
    <location>
        <begin position="16"/>
        <end position="35"/>
    </location>
</feature>
<dbReference type="GO" id="GO:0016036">
    <property type="term" value="P:cellular response to phosphate starvation"/>
    <property type="evidence" value="ECO:0007669"/>
    <property type="project" value="TreeGrafter"/>
</dbReference>
<keyword evidence="3" id="KW-0597">Phosphoprotein</keyword>
<dbReference type="SMART" id="SM00387">
    <property type="entry name" value="HATPase_c"/>
    <property type="match status" value="1"/>
</dbReference>
<dbReference type="FunFam" id="3.30.565.10:FF:000006">
    <property type="entry name" value="Sensor histidine kinase WalK"/>
    <property type="match status" value="1"/>
</dbReference>
<feature type="domain" description="PAS" evidence="10">
    <location>
        <begin position="74"/>
        <end position="119"/>
    </location>
</feature>
<keyword evidence="5" id="KW-0418">Kinase</keyword>
<dbReference type="EMBL" id="PCWR01000062">
    <property type="protein sequence ID" value="PIR06209.1"/>
    <property type="molecule type" value="Genomic_DNA"/>
</dbReference>
<dbReference type="InterPro" id="IPR050351">
    <property type="entry name" value="BphY/WalK/GraS-like"/>
</dbReference>
<reference evidence="11 12" key="1">
    <citation type="submission" date="2017-09" db="EMBL/GenBank/DDBJ databases">
        <title>Depth-based differentiation of microbial function through sediment-hosted aquifers and enrichment of novel symbionts in the deep terrestrial subsurface.</title>
        <authorList>
            <person name="Probst A.J."/>
            <person name="Ladd B."/>
            <person name="Jarett J.K."/>
            <person name="Geller-Mcgrath D.E."/>
            <person name="Sieber C.M."/>
            <person name="Emerson J.B."/>
            <person name="Anantharaman K."/>
            <person name="Thomas B.C."/>
            <person name="Malmstrom R."/>
            <person name="Stieglmeier M."/>
            <person name="Klingl A."/>
            <person name="Woyke T."/>
            <person name="Ryan C.M."/>
            <person name="Banfield J.F."/>
        </authorList>
    </citation>
    <scope>NUCLEOTIDE SEQUENCE [LARGE SCALE GENOMIC DNA]</scope>
    <source>
        <strain evidence="11">CG11_big_fil_rev_8_21_14_0_20_38_23</strain>
    </source>
</reference>
<organism evidence="11 12">
    <name type="scientific">Candidatus Jorgensenbacteria bacterium CG11_big_fil_rev_8_21_14_0_20_38_23</name>
    <dbReference type="NCBI Taxonomy" id="1974594"/>
    <lineage>
        <taxon>Bacteria</taxon>
        <taxon>Candidatus Joergenseniibacteriota</taxon>
    </lineage>
</organism>
<dbReference type="PRINTS" id="PR00344">
    <property type="entry name" value="BCTRLSENSOR"/>
</dbReference>
<dbReference type="Pfam" id="PF00512">
    <property type="entry name" value="HisKA"/>
    <property type="match status" value="1"/>
</dbReference>
<evidence type="ECO:0000256" key="1">
    <source>
        <dbReference type="ARBA" id="ARBA00000085"/>
    </source>
</evidence>
<dbReference type="PROSITE" id="PS50112">
    <property type="entry name" value="PAS"/>
    <property type="match status" value="1"/>
</dbReference>
<dbReference type="PROSITE" id="PS50109">
    <property type="entry name" value="HIS_KIN"/>
    <property type="match status" value="1"/>
</dbReference>